<dbReference type="InterPro" id="IPR023074">
    <property type="entry name" value="HMG_CoA_Rdtase_cat_sf"/>
</dbReference>
<gene>
    <name evidence="3" type="ORF">KEM10_19460</name>
</gene>
<name>A0ABS5K007_9BACT</name>
<dbReference type="Gene3D" id="1.10.8.660">
    <property type="match status" value="1"/>
</dbReference>
<dbReference type="PROSITE" id="PS01192">
    <property type="entry name" value="HMG_COA_REDUCTASE_3"/>
    <property type="match status" value="1"/>
</dbReference>
<dbReference type="RefSeq" id="WP_212218380.1">
    <property type="nucleotide sequence ID" value="NZ_JAGUCO010000023.1"/>
</dbReference>
<dbReference type="PANTHER" id="PTHR10572">
    <property type="entry name" value="3-HYDROXY-3-METHYLGLUTARYL-COENZYME A REDUCTASE"/>
    <property type="match status" value="1"/>
</dbReference>
<protein>
    <submittedName>
        <fullName evidence="3">Hydroxymethylglutaryl-CoA reductase</fullName>
    </submittedName>
</protein>
<evidence type="ECO:0000256" key="1">
    <source>
        <dbReference type="ARBA" id="ARBA00007661"/>
    </source>
</evidence>
<comment type="caution">
    <text evidence="3">The sequence shown here is derived from an EMBL/GenBank/DDBJ whole genome shotgun (WGS) entry which is preliminary data.</text>
</comment>
<evidence type="ECO:0000313" key="3">
    <source>
        <dbReference type="EMBL" id="MBS2100473.1"/>
    </source>
</evidence>
<dbReference type="SUPFAM" id="SSF55035">
    <property type="entry name" value="NAD-binding domain of HMG-CoA reductase"/>
    <property type="match status" value="1"/>
</dbReference>
<dbReference type="CDD" id="cd00644">
    <property type="entry name" value="HMG-CoA_reductase_classII"/>
    <property type="match status" value="1"/>
</dbReference>
<dbReference type="InterPro" id="IPR002202">
    <property type="entry name" value="HMG_CoA_Rdtase"/>
</dbReference>
<dbReference type="InterPro" id="IPR023076">
    <property type="entry name" value="HMG_CoA_Rdtase_CS"/>
</dbReference>
<dbReference type="SUPFAM" id="SSF56542">
    <property type="entry name" value="Substrate-binding domain of HMG-CoA reductase"/>
    <property type="match status" value="1"/>
</dbReference>
<keyword evidence="2" id="KW-0560">Oxidoreductase</keyword>
<dbReference type="Proteomes" id="UP000708576">
    <property type="component" value="Unassembled WGS sequence"/>
</dbReference>
<dbReference type="EMBL" id="JAGUCO010000023">
    <property type="protein sequence ID" value="MBS2100473.1"/>
    <property type="molecule type" value="Genomic_DNA"/>
</dbReference>
<proteinExistence type="inferred from homology"/>
<organism evidence="3 4">
    <name type="scientific">Carboxylicivirga linearis</name>
    <dbReference type="NCBI Taxonomy" id="1628157"/>
    <lineage>
        <taxon>Bacteria</taxon>
        <taxon>Pseudomonadati</taxon>
        <taxon>Bacteroidota</taxon>
        <taxon>Bacteroidia</taxon>
        <taxon>Marinilabiliales</taxon>
        <taxon>Marinilabiliaceae</taxon>
        <taxon>Carboxylicivirga</taxon>
    </lineage>
</organism>
<accession>A0ABS5K007</accession>
<dbReference type="PROSITE" id="PS50065">
    <property type="entry name" value="HMG_COA_REDUCTASE_4"/>
    <property type="match status" value="1"/>
</dbReference>
<dbReference type="PANTHER" id="PTHR10572:SF24">
    <property type="entry name" value="3-HYDROXY-3-METHYLGLUTARYL-COENZYME A REDUCTASE"/>
    <property type="match status" value="1"/>
</dbReference>
<reference evidence="3 4" key="1">
    <citation type="journal article" date="2015" name="Int. J. Syst. Evol. Microbiol.">
        <title>Carboxylicivirga linearis sp. nov., isolated from a sea cucumber culture pond.</title>
        <authorList>
            <person name="Wang F.Q."/>
            <person name="Zhou Y.X."/>
            <person name="Lin X.Z."/>
            <person name="Chen G.J."/>
            <person name="Du Z.J."/>
        </authorList>
    </citation>
    <scope>NUCLEOTIDE SEQUENCE [LARGE SCALE GENOMIC DNA]</scope>
    <source>
        <strain evidence="3 4">FB218</strain>
    </source>
</reference>
<dbReference type="InterPro" id="IPR009023">
    <property type="entry name" value="HMG_CoA_Rdtase_NAD(P)-bd_sf"/>
</dbReference>
<comment type="similarity">
    <text evidence="1">Belongs to the HMG-CoA reductase family.</text>
</comment>
<dbReference type="Pfam" id="PF00368">
    <property type="entry name" value="HMG-CoA_red"/>
    <property type="match status" value="1"/>
</dbReference>
<evidence type="ECO:0000256" key="2">
    <source>
        <dbReference type="ARBA" id="ARBA00023002"/>
    </source>
</evidence>
<keyword evidence="4" id="KW-1185">Reference proteome</keyword>
<dbReference type="Gene3D" id="3.90.770.10">
    <property type="entry name" value="3-hydroxy-3-methylglutaryl-coenzyme A Reductase, Chain A, domain 2"/>
    <property type="match status" value="2"/>
</dbReference>
<dbReference type="InterPro" id="IPR009029">
    <property type="entry name" value="HMG_CoA_Rdtase_sub-bd_dom_sf"/>
</dbReference>
<dbReference type="InterPro" id="IPR004553">
    <property type="entry name" value="HMG_CoA_Rdtase_bac-typ"/>
</dbReference>
<sequence length="438" mass="48356">MQNNNIIRGFSKLSRQEKIKLITNQLNLSEEVEGDLDRYLHPTDQSLFSDISENTVSNYYLPFSLAPNFLINDQVYIVPMVIEESSVVAAASKAASFWAKNGGFKTKVINTQKNGQIFFSWNGPIEKLKEYGLEIEELIKKATDPVTSNMKARGGGITGFKLKTIENMDHTHELLIHFNTVNSMGANFINTCLEKIADPLIDFINEKAELQSLGMAEHIMSILSNYTPECIVECSVQCPIEQLAPYSGDYTPKQFATRFKTAVDIAINDPYRAVTHNKGIFNGIDAVVLATGNDFRAVEAGAQAYASKSGQYRSLTQCELTETDFKYTLKVPLALGTVGGLTNIHPMVKTAFKILGSSNAEQLMEIVAAAGMANNFSAVTALTTTGIQKGHMKLHLGNILTSLQATNEEKTLAQEYFTNKTVSHTAVQDFLIHCRKQV</sequence>
<evidence type="ECO:0000313" key="4">
    <source>
        <dbReference type="Proteomes" id="UP000708576"/>
    </source>
</evidence>